<dbReference type="Pfam" id="PF04055">
    <property type="entry name" value="Radical_SAM"/>
    <property type="match status" value="1"/>
</dbReference>
<sequence>MTTMLSLLSLFVLFIISSYVVFHEKKINKIQYFLKKIGNILSYKTKKVPLSVNFHFTRKCNYECGFCFHTAKTSYLAPIEDSKYALKKLADAGMKKINFAGGEPFLYPKYLEELMRYCKLVLKVESVSIVSNGSKIKYDFLKRNKDYLDILAISCDSFDESVNKKIGRGTGKHVEKLSDISHWCREFGIKFKLNTVVNAYNKSEDMNENISKIAPFRWKCFQVLILENENGGGEGALRDAREFIFPNQIIL</sequence>
<dbReference type="SFLD" id="SFLDG01067">
    <property type="entry name" value="SPASM/twitch_domain_containing"/>
    <property type="match status" value="1"/>
</dbReference>
<keyword evidence="7" id="KW-0051">Antiviral defense</keyword>
<keyword evidence="5" id="KW-0408">Iron</keyword>
<gene>
    <name evidence="10" type="ORF">RCL2_000250300</name>
</gene>
<keyword evidence="4" id="KW-0479">Metal-binding</keyword>
<keyword evidence="8" id="KW-0732">Signal</keyword>
<evidence type="ECO:0000256" key="5">
    <source>
        <dbReference type="ARBA" id="ARBA00023004"/>
    </source>
</evidence>
<evidence type="ECO:0000259" key="9">
    <source>
        <dbReference type="PROSITE" id="PS51918"/>
    </source>
</evidence>
<dbReference type="Gene3D" id="3.20.20.70">
    <property type="entry name" value="Aldolase class I"/>
    <property type="match status" value="1"/>
</dbReference>
<dbReference type="InterPro" id="IPR013785">
    <property type="entry name" value="Aldolase_TIM"/>
</dbReference>
<keyword evidence="6" id="KW-0411">Iron-sulfur</keyword>
<comment type="caution">
    <text evidence="10">The sequence shown here is derived from an EMBL/GenBank/DDBJ whole genome shotgun (WGS) entry which is preliminary data.</text>
</comment>
<evidence type="ECO:0000313" key="11">
    <source>
        <dbReference type="Proteomes" id="UP000615446"/>
    </source>
</evidence>
<evidence type="ECO:0000313" key="10">
    <source>
        <dbReference type="EMBL" id="GES75049.1"/>
    </source>
</evidence>
<dbReference type="InterPro" id="IPR051196">
    <property type="entry name" value="RSAD2/Viperin_antiviral"/>
</dbReference>
<dbReference type="SMART" id="SM00729">
    <property type="entry name" value="Elp3"/>
    <property type="match status" value="1"/>
</dbReference>
<dbReference type="AlphaFoldDB" id="A0A8H3QFG4"/>
<keyword evidence="2" id="KW-0004">4Fe-4S</keyword>
<feature type="domain" description="Radical SAM core" evidence="9">
    <location>
        <begin position="44"/>
        <end position="251"/>
    </location>
</feature>
<dbReference type="SFLD" id="SFLDG01088">
    <property type="entry name" value="antiviral_proteins"/>
    <property type="match status" value="1"/>
</dbReference>
<dbReference type="PANTHER" id="PTHR21339:SF0">
    <property type="entry name" value="S-ADENOSYLMETHIONINE-DEPENDENT NUCLEOTIDE DEHYDRATASE RSAD2"/>
    <property type="match status" value="1"/>
</dbReference>
<keyword evidence="3" id="KW-0949">S-adenosyl-L-methionine</keyword>
<evidence type="ECO:0000256" key="1">
    <source>
        <dbReference type="ARBA" id="ARBA00001966"/>
    </source>
</evidence>
<feature type="chain" id="PRO_5034256783" evidence="8">
    <location>
        <begin position="23"/>
        <end position="251"/>
    </location>
</feature>
<organism evidence="10 11">
    <name type="scientific">Rhizophagus clarus</name>
    <dbReference type="NCBI Taxonomy" id="94130"/>
    <lineage>
        <taxon>Eukaryota</taxon>
        <taxon>Fungi</taxon>
        <taxon>Fungi incertae sedis</taxon>
        <taxon>Mucoromycota</taxon>
        <taxon>Glomeromycotina</taxon>
        <taxon>Glomeromycetes</taxon>
        <taxon>Glomerales</taxon>
        <taxon>Glomeraceae</taxon>
        <taxon>Rhizophagus</taxon>
    </lineage>
</organism>
<dbReference type="NCBIfam" id="NF038283">
    <property type="entry name" value="viperin_w_prok"/>
    <property type="match status" value="1"/>
</dbReference>
<dbReference type="PROSITE" id="PS51918">
    <property type="entry name" value="RADICAL_SAM"/>
    <property type="match status" value="1"/>
</dbReference>
<evidence type="ECO:0000256" key="7">
    <source>
        <dbReference type="ARBA" id="ARBA00023118"/>
    </source>
</evidence>
<dbReference type="CDD" id="cd01335">
    <property type="entry name" value="Radical_SAM"/>
    <property type="match status" value="1"/>
</dbReference>
<protein>
    <submittedName>
        <fullName evidence="10">Radical S-adenosyl methionine domain-containing protein 2-like</fullName>
    </submittedName>
</protein>
<dbReference type="GO" id="GO:0046872">
    <property type="term" value="F:metal ion binding"/>
    <property type="evidence" value="ECO:0007669"/>
    <property type="project" value="UniProtKB-KW"/>
</dbReference>
<evidence type="ECO:0000256" key="6">
    <source>
        <dbReference type="ARBA" id="ARBA00023014"/>
    </source>
</evidence>
<proteinExistence type="predicted"/>
<evidence type="ECO:0000256" key="8">
    <source>
        <dbReference type="SAM" id="SignalP"/>
    </source>
</evidence>
<dbReference type="EMBL" id="BLAL01000013">
    <property type="protein sequence ID" value="GES75049.1"/>
    <property type="molecule type" value="Genomic_DNA"/>
</dbReference>
<dbReference type="Proteomes" id="UP000615446">
    <property type="component" value="Unassembled WGS sequence"/>
</dbReference>
<dbReference type="InterPro" id="IPR006638">
    <property type="entry name" value="Elp3/MiaA/NifB-like_rSAM"/>
</dbReference>
<dbReference type="PANTHER" id="PTHR21339">
    <property type="entry name" value="RADICAL S-ADENOSYL METHIONINE DOMAIN-CONTAINING PROTEIN 2"/>
    <property type="match status" value="1"/>
</dbReference>
<dbReference type="SFLD" id="SFLDS00029">
    <property type="entry name" value="Radical_SAM"/>
    <property type="match status" value="1"/>
</dbReference>
<dbReference type="GO" id="GO:0051539">
    <property type="term" value="F:4 iron, 4 sulfur cluster binding"/>
    <property type="evidence" value="ECO:0007669"/>
    <property type="project" value="UniProtKB-KW"/>
</dbReference>
<evidence type="ECO:0000256" key="2">
    <source>
        <dbReference type="ARBA" id="ARBA00022485"/>
    </source>
</evidence>
<evidence type="ECO:0000256" key="3">
    <source>
        <dbReference type="ARBA" id="ARBA00022691"/>
    </source>
</evidence>
<dbReference type="GO" id="GO:0051607">
    <property type="term" value="P:defense response to virus"/>
    <property type="evidence" value="ECO:0007669"/>
    <property type="project" value="UniProtKB-KW"/>
</dbReference>
<dbReference type="OrthoDB" id="549750at2759"/>
<dbReference type="InterPro" id="IPR058240">
    <property type="entry name" value="rSAM_sf"/>
</dbReference>
<name>A0A8H3QFG4_9GLOM</name>
<feature type="signal peptide" evidence="8">
    <location>
        <begin position="1"/>
        <end position="22"/>
    </location>
</feature>
<dbReference type="GO" id="GO:0003824">
    <property type="term" value="F:catalytic activity"/>
    <property type="evidence" value="ECO:0007669"/>
    <property type="project" value="InterPro"/>
</dbReference>
<accession>A0A8H3QFG4</accession>
<dbReference type="SUPFAM" id="SSF102114">
    <property type="entry name" value="Radical SAM enzymes"/>
    <property type="match status" value="1"/>
</dbReference>
<reference evidence="10" key="1">
    <citation type="submission" date="2019-10" db="EMBL/GenBank/DDBJ databases">
        <title>Conservation and host-specific expression of non-tandemly repeated heterogenous ribosome RNA gene in arbuscular mycorrhizal fungi.</title>
        <authorList>
            <person name="Maeda T."/>
            <person name="Kobayashi Y."/>
            <person name="Nakagawa T."/>
            <person name="Ezawa T."/>
            <person name="Yamaguchi K."/>
            <person name="Bino T."/>
            <person name="Nishimoto Y."/>
            <person name="Shigenobu S."/>
            <person name="Kawaguchi M."/>
        </authorList>
    </citation>
    <scope>NUCLEOTIDE SEQUENCE</scope>
    <source>
        <strain evidence="10">HR1</strain>
    </source>
</reference>
<comment type="cofactor">
    <cofactor evidence="1">
        <name>[4Fe-4S] cluster</name>
        <dbReference type="ChEBI" id="CHEBI:49883"/>
    </cofactor>
</comment>
<evidence type="ECO:0000256" key="4">
    <source>
        <dbReference type="ARBA" id="ARBA00022723"/>
    </source>
</evidence>
<dbReference type="InterPro" id="IPR007197">
    <property type="entry name" value="rSAM"/>
</dbReference>